<proteinExistence type="predicted"/>
<keyword evidence="3" id="KW-1185">Reference proteome</keyword>
<gene>
    <name evidence="2" type="ORF">V565_025570</name>
</gene>
<dbReference type="PANTHER" id="PTHR43328:SF1">
    <property type="entry name" value="N-ACETYLTRANSFERASE DOMAIN-CONTAINING PROTEIN"/>
    <property type="match status" value="1"/>
</dbReference>
<keyword evidence="2" id="KW-0808">Transferase</keyword>
<feature type="domain" description="N-acetyltransferase" evidence="1">
    <location>
        <begin position="41"/>
        <end position="224"/>
    </location>
</feature>
<dbReference type="Pfam" id="PF13302">
    <property type="entry name" value="Acetyltransf_3"/>
    <property type="match status" value="1"/>
</dbReference>
<dbReference type="EMBL" id="AZST01000047">
    <property type="protein sequence ID" value="KEP53809.1"/>
    <property type="molecule type" value="Genomic_DNA"/>
</dbReference>
<evidence type="ECO:0000313" key="3">
    <source>
        <dbReference type="Proteomes" id="UP000027456"/>
    </source>
</evidence>
<reference evidence="2 3" key="1">
    <citation type="submission" date="2013-12" db="EMBL/GenBank/DDBJ databases">
        <authorList>
            <person name="Cubeta M."/>
            <person name="Pakala S."/>
            <person name="Fedorova N."/>
            <person name="Thomas E."/>
            <person name="Dean R."/>
            <person name="Jabaji S."/>
            <person name="Neate S."/>
            <person name="Toda T."/>
            <person name="Tavantzis S."/>
            <person name="Vilgalys R."/>
            <person name="Bharathan N."/>
            <person name="Pakala S."/>
            <person name="Losada L.S."/>
            <person name="Zafar N."/>
            <person name="Nierman W."/>
        </authorList>
    </citation>
    <scope>NUCLEOTIDE SEQUENCE [LARGE SCALE GENOMIC DNA]</scope>
    <source>
        <strain evidence="2 3">123E</strain>
    </source>
</reference>
<organism evidence="2 3">
    <name type="scientific">Rhizoctonia solani 123E</name>
    <dbReference type="NCBI Taxonomy" id="1423351"/>
    <lineage>
        <taxon>Eukaryota</taxon>
        <taxon>Fungi</taxon>
        <taxon>Dikarya</taxon>
        <taxon>Basidiomycota</taxon>
        <taxon>Agaricomycotina</taxon>
        <taxon>Agaricomycetes</taxon>
        <taxon>Cantharellales</taxon>
        <taxon>Ceratobasidiaceae</taxon>
        <taxon>Rhizoctonia</taxon>
    </lineage>
</organism>
<sequence length="259" mass="29190">MADSTSTPGTYPYNRRYVDIVQHNPQTNEPFIALPAPYSNIRLTPPRSSDADYVLEVMNTPEVIMNFATPPYPYLREHCDEWLREKIREYEDAMVHITKVDGDVGFLDLSPLRHIREVGPDGAEVFLGDIGLIRENVFCDIRDEEARGAKLNANLNLPLGDPNIVWTFGDYIRPSHHGRGIMTAVVKAVIDMWAIPHMNAYQFCAATFPENVGSQKVFLKNGFQIVDRVVGAVRFPESKGGHIKDSVILRRDIPVPTLS</sequence>
<dbReference type="Gene3D" id="3.40.630.30">
    <property type="match status" value="1"/>
</dbReference>
<protein>
    <submittedName>
        <fullName evidence="2">GNAT family acetyltransferase</fullName>
    </submittedName>
</protein>
<dbReference type="GO" id="GO:0016747">
    <property type="term" value="F:acyltransferase activity, transferring groups other than amino-acyl groups"/>
    <property type="evidence" value="ECO:0007669"/>
    <property type="project" value="InterPro"/>
</dbReference>
<dbReference type="HOGENOM" id="CLU_073647_1_0_1"/>
<name>A0A074S3K7_9AGAM</name>
<dbReference type="SUPFAM" id="SSF55729">
    <property type="entry name" value="Acyl-CoA N-acyltransferases (Nat)"/>
    <property type="match status" value="1"/>
</dbReference>
<evidence type="ECO:0000313" key="2">
    <source>
        <dbReference type="EMBL" id="KEP53809.1"/>
    </source>
</evidence>
<dbReference type="AlphaFoldDB" id="A0A074S3K7"/>
<dbReference type="STRING" id="1423351.A0A074S3K7"/>
<dbReference type="InterPro" id="IPR016181">
    <property type="entry name" value="Acyl_CoA_acyltransferase"/>
</dbReference>
<dbReference type="Proteomes" id="UP000027456">
    <property type="component" value="Unassembled WGS sequence"/>
</dbReference>
<accession>A0A074S3K7</accession>
<comment type="caution">
    <text evidence="2">The sequence shown here is derived from an EMBL/GenBank/DDBJ whole genome shotgun (WGS) entry which is preliminary data.</text>
</comment>
<dbReference type="OrthoDB" id="630895at2759"/>
<evidence type="ECO:0000259" key="1">
    <source>
        <dbReference type="Pfam" id="PF13302"/>
    </source>
</evidence>
<dbReference type="PANTHER" id="PTHR43328">
    <property type="entry name" value="ACETYLTRANSFERASE-RELATED"/>
    <property type="match status" value="1"/>
</dbReference>
<dbReference type="InterPro" id="IPR000182">
    <property type="entry name" value="GNAT_dom"/>
</dbReference>